<comment type="caution">
    <text evidence="2">The sequence shown here is derived from an EMBL/GenBank/DDBJ whole genome shotgun (WGS) entry which is preliminary data.</text>
</comment>
<evidence type="ECO:0000313" key="2">
    <source>
        <dbReference type="EMBL" id="KEG41699.1"/>
    </source>
</evidence>
<accession>A0ABR4T2M6</accession>
<name>A0ABR4T2M6_9ACTN</name>
<feature type="compositionally biased region" description="Low complexity" evidence="1">
    <location>
        <begin position="140"/>
        <end position="164"/>
    </location>
</feature>
<feature type="compositionally biased region" description="Gly residues" evidence="1">
    <location>
        <begin position="8"/>
        <end position="27"/>
    </location>
</feature>
<keyword evidence="3" id="KW-1185">Reference proteome</keyword>
<proteinExistence type="predicted"/>
<feature type="region of interest" description="Disordered" evidence="1">
    <location>
        <begin position="53"/>
        <end position="201"/>
    </location>
</feature>
<evidence type="ECO:0000256" key="1">
    <source>
        <dbReference type="SAM" id="MobiDB-lite"/>
    </source>
</evidence>
<protein>
    <recommendedName>
        <fullName evidence="4">Skin secretory protein xP2-like</fullName>
    </recommendedName>
</protein>
<sequence>MPEAPAWEGGGGVAGGPAWVGGGGAGCPGRTAGATAVGGSWEPPDISAVCASGVAGASSPGSRTCGAYTVCGSGTERSSPASPVVSVPAHGVPSSAPPPAAGHAEPLPSEADDEAPEPAGDSPSAPRPAPVDDDAQLASGAPACPGTAPDADPAPDPADAGAGPSEATPAAPPDVSPRRSGIPSRSAASCNHSGGLSKNDV</sequence>
<feature type="compositionally biased region" description="Low complexity" evidence="1">
    <location>
        <begin position="53"/>
        <end position="62"/>
    </location>
</feature>
<reference evidence="2 3" key="1">
    <citation type="submission" date="2014-04" db="EMBL/GenBank/DDBJ databases">
        <title>Draft genome sequence of the novel Streptomyces griseorubens JSD-1 playing a role in carbon and nitrogen cycle.</title>
        <authorList>
            <consortium name="Shanghai Jiao Tong University"/>
            <person name="Feng H."/>
            <person name="Sun Y."/>
            <person name="Zhi Y."/>
            <person name="Mao L."/>
            <person name="Luo Y."/>
            <person name="Wei X."/>
            <person name="Zhou P."/>
        </authorList>
    </citation>
    <scope>NUCLEOTIDE SEQUENCE [LARGE SCALE GENOMIC DNA]</scope>
    <source>
        <strain evidence="2 3">JSD-1</strain>
    </source>
</reference>
<evidence type="ECO:0008006" key="4">
    <source>
        <dbReference type="Google" id="ProtNLM"/>
    </source>
</evidence>
<dbReference type="EMBL" id="JJMG01000116">
    <property type="protein sequence ID" value="KEG41699.1"/>
    <property type="molecule type" value="Genomic_DNA"/>
</dbReference>
<feature type="compositionally biased region" description="Polar residues" evidence="1">
    <location>
        <begin position="186"/>
        <end position="201"/>
    </location>
</feature>
<evidence type="ECO:0000313" key="3">
    <source>
        <dbReference type="Proteomes" id="UP000027632"/>
    </source>
</evidence>
<feature type="compositionally biased region" description="Low complexity" evidence="1">
    <location>
        <begin position="78"/>
        <end position="94"/>
    </location>
</feature>
<feature type="region of interest" description="Disordered" evidence="1">
    <location>
        <begin position="1"/>
        <end position="35"/>
    </location>
</feature>
<gene>
    <name evidence="2" type="ORF">DJ64_01605</name>
</gene>
<organism evidence="2 3">
    <name type="scientific">Streptomyces griseorubens</name>
    <dbReference type="NCBI Taxonomy" id="66897"/>
    <lineage>
        <taxon>Bacteria</taxon>
        <taxon>Bacillati</taxon>
        <taxon>Actinomycetota</taxon>
        <taxon>Actinomycetes</taxon>
        <taxon>Kitasatosporales</taxon>
        <taxon>Streptomycetaceae</taxon>
        <taxon>Streptomyces</taxon>
        <taxon>Streptomyces althioticus group</taxon>
    </lineage>
</organism>
<dbReference type="Proteomes" id="UP000027632">
    <property type="component" value="Unassembled WGS sequence"/>
</dbReference>